<dbReference type="GO" id="GO:0000166">
    <property type="term" value="F:nucleotide binding"/>
    <property type="evidence" value="ECO:0007669"/>
    <property type="project" value="UniProtKB-KW"/>
</dbReference>
<dbReference type="KEGG" id="aup:AsAng_0061580"/>
<evidence type="ECO:0000256" key="7">
    <source>
        <dbReference type="SAM" id="MobiDB-lite"/>
    </source>
</evidence>
<dbReference type="Proteomes" id="UP001060919">
    <property type="component" value="Chromosome"/>
</dbReference>
<keyword evidence="1" id="KW-0547">Nucleotide-binding</keyword>
<dbReference type="Gene3D" id="3.40.50.300">
    <property type="entry name" value="P-loop containing nucleotide triphosphate hydrolases"/>
    <property type="match status" value="1"/>
</dbReference>
<comment type="similarity">
    <text evidence="4">Belongs to the SIMIBI class G3E GTPase family. ZNG1 subfamily.</text>
</comment>
<dbReference type="InterPro" id="IPR027417">
    <property type="entry name" value="P-loop_NTPase"/>
</dbReference>
<dbReference type="InterPro" id="IPR003495">
    <property type="entry name" value="CobW/HypB/UreG_nucleotide-bd"/>
</dbReference>
<dbReference type="SMART" id="SM00833">
    <property type="entry name" value="CobW_C"/>
    <property type="match status" value="1"/>
</dbReference>
<evidence type="ECO:0000259" key="8">
    <source>
        <dbReference type="SMART" id="SM00833"/>
    </source>
</evidence>
<accession>A0A915YLE8</accession>
<comment type="catalytic activity">
    <reaction evidence="6">
        <text>GTP + H2O = GDP + phosphate + H(+)</text>
        <dbReference type="Rhea" id="RHEA:19669"/>
        <dbReference type="ChEBI" id="CHEBI:15377"/>
        <dbReference type="ChEBI" id="CHEBI:15378"/>
        <dbReference type="ChEBI" id="CHEBI:37565"/>
        <dbReference type="ChEBI" id="CHEBI:43474"/>
        <dbReference type="ChEBI" id="CHEBI:58189"/>
    </reaction>
    <physiologicalReaction direction="left-to-right" evidence="6">
        <dbReference type="Rhea" id="RHEA:19670"/>
    </physiologicalReaction>
</comment>
<dbReference type="Pfam" id="PF02492">
    <property type="entry name" value="cobW"/>
    <property type="match status" value="1"/>
</dbReference>
<dbReference type="GO" id="GO:0016787">
    <property type="term" value="F:hydrolase activity"/>
    <property type="evidence" value="ECO:0007669"/>
    <property type="project" value="UniProtKB-KW"/>
</dbReference>
<evidence type="ECO:0000256" key="2">
    <source>
        <dbReference type="ARBA" id="ARBA00022801"/>
    </source>
</evidence>
<evidence type="ECO:0000256" key="4">
    <source>
        <dbReference type="ARBA" id="ARBA00034320"/>
    </source>
</evidence>
<sequence length="345" mass="39121">MKDNRVPVTILTGFLGAGKTTLLNHLITTNPKIKFAIIENEFGDIGIDNELVVGADSGIFEMSNGCICCTLNGELVQTLVDLVNGEHEFEHLIVETTGIAEPDAVAAAFVAEPAIQSRFRLDATICLVDAHHAEDILEEREEAKRQITFADYIVINKASEVSTEYLAKLEQILRAANSFAAIEHCDYGKVTSDILNLNAYDVHQVEKKLDHAHTHHEHHHDHEHQCDDSCSHGHEKHHEHHHHHHHHSDIVTHSFIIKAPLDVLKFRHWLNVLLMIQGKHLYRVKGIMNFQYQDKKAIVQSVKQMCVFTAGDDWSESDERLTKIVFIGKHLRKDILEKQLKNCLA</sequence>
<dbReference type="PANTHER" id="PTHR13748:SF62">
    <property type="entry name" value="COBW DOMAIN-CONTAINING PROTEIN"/>
    <property type="match status" value="1"/>
</dbReference>
<keyword evidence="10" id="KW-1185">Reference proteome</keyword>
<evidence type="ECO:0000256" key="1">
    <source>
        <dbReference type="ARBA" id="ARBA00022741"/>
    </source>
</evidence>
<keyword evidence="3" id="KW-0143">Chaperone</keyword>
<reference evidence="9" key="1">
    <citation type="submission" date="2022-09" db="EMBL/GenBank/DDBJ databases">
        <title>Aureispira anguillicida sp. nov., isolated from Leptocephalus of Japanese eel Anguilla japonica.</title>
        <authorList>
            <person name="Yuasa K."/>
            <person name="Mekata T."/>
            <person name="Ikunari K."/>
        </authorList>
    </citation>
    <scope>NUCLEOTIDE SEQUENCE</scope>
    <source>
        <strain evidence="9">EL160426</strain>
    </source>
</reference>
<evidence type="ECO:0000256" key="3">
    <source>
        <dbReference type="ARBA" id="ARBA00023186"/>
    </source>
</evidence>
<dbReference type="SUPFAM" id="SSF90002">
    <property type="entry name" value="Hypothetical protein YjiA, C-terminal domain"/>
    <property type="match status" value="1"/>
</dbReference>
<name>A0A915YLE8_9BACT</name>
<dbReference type="RefSeq" id="WP_264790534.1">
    <property type="nucleotide sequence ID" value="NZ_AP026867.1"/>
</dbReference>
<feature type="domain" description="CobW C-terminal" evidence="8">
    <location>
        <begin position="250"/>
        <end position="344"/>
    </location>
</feature>
<dbReference type="SUPFAM" id="SSF52540">
    <property type="entry name" value="P-loop containing nucleoside triphosphate hydrolases"/>
    <property type="match status" value="1"/>
</dbReference>
<dbReference type="InterPro" id="IPR011629">
    <property type="entry name" value="CobW-like_C"/>
</dbReference>
<feature type="compositionally biased region" description="Basic and acidic residues" evidence="7">
    <location>
        <begin position="220"/>
        <end position="233"/>
    </location>
</feature>
<dbReference type="InterPro" id="IPR036627">
    <property type="entry name" value="CobW-likC_sf"/>
</dbReference>
<evidence type="ECO:0000256" key="6">
    <source>
        <dbReference type="ARBA" id="ARBA00049117"/>
    </source>
</evidence>
<comment type="function">
    <text evidence="5">Zinc chaperone that directly transfers zinc cofactor to target proteins, thereby activating them. Zinc is transferred from the CXCC motif in the GTPase domain to the zinc binding site in target proteins in a process requiring GTP hydrolysis.</text>
</comment>
<dbReference type="PANTHER" id="PTHR13748">
    <property type="entry name" value="COBW-RELATED"/>
    <property type="match status" value="1"/>
</dbReference>
<feature type="region of interest" description="Disordered" evidence="7">
    <location>
        <begin position="211"/>
        <end position="245"/>
    </location>
</feature>
<dbReference type="Pfam" id="PF07683">
    <property type="entry name" value="CobW_C"/>
    <property type="match status" value="1"/>
</dbReference>
<evidence type="ECO:0000313" key="10">
    <source>
        <dbReference type="Proteomes" id="UP001060919"/>
    </source>
</evidence>
<dbReference type="EMBL" id="AP026867">
    <property type="protein sequence ID" value="BDS15374.1"/>
    <property type="molecule type" value="Genomic_DNA"/>
</dbReference>
<proteinExistence type="inferred from homology"/>
<dbReference type="GO" id="GO:0005737">
    <property type="term" value="C:cytoplasm"/>
    <property type="evidence" value="ECO:0007669"/>
    <property type="project" value="TreeGrafter"/>
</dbReference>
<dbReference type="Gene3D" id="3.30.1220.10">
    <property type="entry name" value="CobW-like, C-terminal domain"/>
    <property type="match status" value="1"/>
</dbReference>
<organism evidence="9 10">
    <name type="scientific">Aureispira anguillae</name>
    <dbReference type="NCBI Taxonomy" id="2864201"/>
    <lineage>
        <taxon>Bacteria</taxon>
        <taxon>Pseudomonadati</taxon>
        <taxon>Bacteroidota</taxon>
        <taxon>Saprospiria</taxon>
        <taxon>Saprospirales</taxon>
        <taxon>Saprospiraceae</taxon>
        <taxon>Aureispira</taxon>
    </lineage>
</organism>
<dbReference type="CDD" id="cd03112">
    <property type="entry name" value="CobW-like"/>
    <property type="match status" value="1"/>
</dbReference>
<keyword evidence="2" id="KW-0378">Hydrolase</keyword>
<dbReference type="AlphaFoldDB" id="A0A915YLE8"/>
<evidence type="ECO:0000256" key="5">
    <source>
        <dbReference type="ARBA" id="ARBA00045658"/>
    </source>
</evidence>
<feature type="compositionally biased region" description="Basic residues" evidence="7">
    <location>
        <begin position="234"/>
        <end position="245"/>
    </location>
</feature>
<dbReference type="InterPro" id="IPR051316">
    <property type="entry name" value="Zinc-reg_GTPase_activator"/>
</dbReference>
<protein>
    <submittedName>
        <fullName evidence="9">GTP-binding protein</fullName>
    </submittedName>
</protein>
<gene>
    <name evidence="9" type="ORF">AsAng_0061580</name>
</gene>
<evidence type="ECO:0000313" key="9">
    <source>
        <dbReference type="EMBL" id="BDS15374.1"/>
    </source>
</evidence>